<dbReference type="PANTHER" id="PTHR30576">
    <property type="entry name" value="COLANIC BIOSYNTHESIS UDP-GLUCOSE LIPID CARRIER TRANSFERASE"/>
    <property type="match status" value="1"/>
</dbReference>
<organism evidence="9 10">
    <name type="scientific">Candidatus Desantisbacteria bacterium CG2_30_40_21</name>
    <dbReference type="NCBI Taxonomy" id="1817895"/>
    <lineage>
        <taxon>Bacteria</taxon>
        <taxon>Candidatus Desantisiibacteriota</taxon>
    </lineage>
</organism>
<evidence type="ECO:0000256" key="6">
    <source>
        <dbReference type="ARBA" id="ARBA00023136"/>
    </source>
</evidence>
<feature type="transmembrane region" description="Helical" evidence="7">
    <location>
        <begin position="72"/>
        <end position="89"/>
    </location>
</feature>
<comment type="similarity">
    <text evidence="2">Belongs to the bacterial sugar transferase family.</text>
</comment>
<dbReference type="NCBIfam" id="TIGR03025">
    <property type="entry name" value="EPS_sugtrans"/>
    <property type="match status" value="1"/>
</dbReference>
<evidence type="ECO:0000256" key="3">
    <source>
        <dbReference type="ARBA" id="ARBA00022679"/>
    </source>
</evidence>
<keyword evidence="6 7" id="KW-0472">Membrane</keyword>
<dbReference type="GO" id="GO:0016020">
    <property type="term" value="C:membrane"/>
    <property type="evidence" value="ECO:0007669"/>
    <property type="project" value="UniProtKB-SubCell"/>
</dbReference>
<dbReference type="InterPro" id="IPR017475">
    <property type="entry name" value="EPS_sugar_tfrase"/>
</dbReference>
<dbReference type="GO" id="GO:0016780">
    <property type="term" value="F:phosphotransferase activity, for other substituted phosphate groups"/>
    <property type="evidence" value="ECO:0007669"/>
    <property type="project" value="TreeGrafter"/>
</dbReference>
<dbReference type="PANTHER" id="PTHR30576:SF0">
    <property type="entry name" value="UNDECAPRENYL-PHOSPHATE N-ACETYLGALACTOSAMINYL 1-PHOSPHATE TRANSFERASE-RELATED"/>
    <property type="match status" value="1"/>
</dbReference>
<dbReference type="Pfam" id="PF13727">
    <property type="entry name" value="CoA_binding_3"/>
    <property type="match status" value="1"/>
</dbReference>
<reference evidence="9 10" key="1">
    <citation type="journal article" date="2016" name="Environ. Microbiol.">
        <title>Genomic resolution of a cold subsurface aquifer community provides metabolic insights for novel microbes adapted to high CO concentrations.</title>
        <authorList>
            <person name="Probst A.J."/>
            <person name="Castelle C.J."/>
            <person name="Singh A."/>
            <person name="Brown C.T."/>
            <person name="Anantharaman K."/>
            <person name="Sharon I."/>
            <person name="Hug L.A."/>
            <person name="Burstein D."/>
            <person name="Emerson J.B."/>
            <person name="Thomas B.C."/>
            <person name="Banfield J.F."/>
        </authorList>
    </citation>
    <scope>NUCLEOTIDE SEQUENCE [LARGE SCALE GENOMIC DNA]</scope>
    <source>
        <strain evidence="9">CG2_30_40_21</strain>
    </source>
</reference>
<dbReference type="InterPro" id="IPR003362">
    <property type="entry name" value="Bact_transf"/>
</dbReference>
<evidence type="ECO:0000256" key="5">
    <source>
        <dbReference type="ARBA" id="ARBA00022989"/>
    </source>
</evidence>
<keyword evidence="4 7" id="KW-0812">Transmembrane</keyword>
<evidence type="ECO:0000256" key="7">
    <source>
        <dbReference type="SAM" id="Phobius"/>
    </source>
</evidence>
<dbReference type="Gene3D" id="3.40.50.720">
    <property type="entry name" value="NAD(P)-binding Rossmann-like Domain"/>
    <property type="match status" value="1"/>
</dbReference>
<evidence type="ECO:0000256" key="4">
    <source>
        <dbReference type="ARBA" id="ARBA00022692"/>
    </source>
</evidence>
<name>A0A1J5E3I0_9BACT</name>
<protein>
    <recommendedName>
        <fullName evidence="8">Bacterial sugar transferase domain-containing protein</fullName>
    </recommendedName>
</protein>
<sequence length="439" mass="49579">MWIIFSVIIDALLINAGIIASFLIRFGGNLPSENFEAYHAMWMVITSIMLLALYGSGAYLWKKDGEDIHATILKATTAGMLVVIGIIYANRSIAIAFPTSVFIISWFLNTFLLSGWRVLIRELIMPIRRLLIVGTGDEGMAVAEEIQKATKSGYELVGFIGETRGENVLGQYLDLLRVIQEHKIDEAIITIPPITNQELWNIVLSCEDERVRFKTVPDIYESVIGKLETIQIETIPLIDVNIQPISGWNRSIKRGMDMVASLLTIIILSPFLLIVALLIKFDSSGPIIFSQERVGRDGNLFKIYKFRTMKTDAEQDTGPVLAKKDDERITKLGRFLRQTRIDEIPQCLNVLLGQMSLVGPRPERLFFVEQFKTTIPGYTKRFKVRPGITGLAQVNAGYDISPKSKLKYDLLYVKNYSLVLDFKLMLKTLLVIFNRKGAH</sequence>
<dbReference type="EMBL" id="MNYI01000057">
    <property type="protein sequence ID" value="OIP42171.1"/>
    <property type="molecule type" value="Genomic_DNA"/>
</dbReference>
<dbReference type="SUPFAM" id="SSF51735">
    <property type="entry name" value="NAD(P)-binding Rossmann-fold domains"/>
    <property type="match status" value="1"/>
</dbReference>
<evidence type="ECO:0000256" key="2">
    <source>
        <dbReference type="ARBA" id="ARBA00006464"/>
    </source>
</evidence>
<evidence type="ECO:0000313" key="10">
    <source>
        <dbReference type="Proteomes" id="UP000183085"/>
    </source>
</evidence>
<dbReference type="Pfam" id="PF02397">
    <property type="entry name" value="Bac_transf"/>
    <property type="match status" value="1"/>
</dbReference>
<dbReference type="STRING" id="1817895.AUJ95_01965"/>
<comment type="caution">
    <text evidence="9">The sequence shown here is derived from an EMBL/GenBank/DDBJ whole genome shotgun (WGS) entry which is preliminary data.</text>
</comment>
<evidence type="ECO:0000313" key="9">
    <source>
        <dbReference type="EMBL" id="OIP42171.1"/>
    </source>
</evidence>
<keyword evidence="3" id="KW-0808">Transferase</keyword>
<feature type="domain" description="Bacterial sugar transferase" evidence="8">
    <location>
        <begin position="253"/>
        <end position="433"/>
    </location>
</feature>
<accession>A0A1J5E3I0</accession>
<feature type="transmembrane region" description="Helical" evidence="7">
    <location>
        <begin position="7"/>
        <end position="28"/>
    </location>
</feature>
<dbReference type="AlphaFoldDB" id="A0A1J5E3I0"/>
<evidence type="ECO:0000259" key="8">
    <source>
        <dbReference type="Pfam" id="PF02397"/>
    </source>
</evidence>
<keyword evidence="5 7" id="KW-1133">Transmembrane helix</keyword>
<feature type="transmembrane region" description="Helical" evidence="7">
    <location>
        <begin position="95"/>
        <end position="119"/>
    </location>
</feature>
<gene>
    <name evidence="9" type="ORF">AUJ95_01965</name>
</gene>
<comment type="subcellular location">
    <subcellularLocation>
        <location evidence="1">Membrane</location>
        <topology evidence="1">Multi-pass membrane protein</topology>
    </subcellularLocation>
</comment>
<feature type="transmembrane region" description="Helical" evidence="7">
    <location>
        <begin position="259"/>
        <end position="279"/>
    </location>
</feature>
<evidence type="ECO:0000256" key="1">
    <source>
        <dbReference type="ARBA" id="ARBA00004141"/>
    </source>
</evidence>
<feature type="transmembrane region" description="Helical" evidence="7">
    <location>
        <begin position="40"/>
        <end position="60"/>
    </location>
</feature>
<dbReference type="InterPro" id="IPR036291">
    <property type="entry name" value="NAD(P)-bd_dom_sf"/>
</dbReference>
<proteinExistence type="inferred from homology"/>
<dbReference type="Proteomes" id="UP000183085">
    <property type="component" value="Unassembled WGS sequence"/>
</dbReference>